<proteinExistence type="predicted"/>
<keyword evidence="3" id="KW-1185">Reference proteome</keyword>
<gene>
    <name evidence="2" type="ORF">EC957_001610</name>
</gene>
<dbReference type="EMBL" id="JAAAXW010000013">
    <property type="protein sequence ID" value="KAF9550124.1"/>
    <property type="molecule type" value="Genomic_DNA"/>
</dbReference>
<feature type="compositionally biased region" description="Low complexity" evidence="1">
    <location>
        <begin position="27"/>
        <end position="41"/>
    </location>
</feature>
<dbReference type="Proteomes" id="UP000723463">
    <property type="component" value="Unassembled WGS sequence"/>
</dbReference>
<protein>
    <submittedName>
        <fullName evidence="2">Uncharacterized protein</fullName>
    </submittedName>
</protein>
<evidence type="ECO:0000313" key="3">
    <source>
        <dbReference type="Proteomes" id="UP000723463"/>
    </source>
</evidence>
<evidence type="ECO:0000256" key="1">
    <source>
        <dbReference type="SAM" id="MobiDB-lite"/>
    </source>
</evidence>
<name>A0A9P6K7N8_9FUNG</name>
<sequence length="192" mass="19565">MDKKNPTDFLQSDQILLLPTKQPPPYSSSSSSDNDQNQSQSTDAQPDKKKQNSSSGQGGSGTSTNNNSTTTATNFVYFGNPTYNYSTPNTTIAAAADGVNLSTAANVAYGNPSLTPVISVPPGLNTGMASGTDALPSSNIFPVTQVEETAAEIAEVAIATAAAVATVRATPVRTSATPSTTFAVSLATVATP</sequence>
<accession>A0A9P6K7N8</accession>
<reference evidence="2" key="1">
    <citation type="journal article" date="2020" name="Fungal Divers.">
        <title>Resolving the Mortierellaceae phylogeny through synthesis of multi-gene phylogenetics and phylogenomics.</title>
        <authorList>
            <person name="Vandepol N."/>
            <person name="Liber J."/>
            <person name="Desiro A."/>
            <person name="Na H."/>
            <person name="Kennedy M."/>
            <person name="Barry K."/>
            <person name="Grigoriev I.V."/>
            <person name="Miller A.N."/>
            <person name="O'Donnell K."/>
            <person name="Stajich J.E."/>
            <person name="Bonito G."/>
        </authorList>
    </citation>
    <scope>NUCLEOTIDE SEQUENCE</scope>
    <source>
        <strain evidence="2">NRRL 2591</strain>
    </source>
</reference>
<organism evidence="2 3">
    <name type="scientific">Mortierella hygrophila</name>
    <dbReference type="NCBI Taxonomy" id="979708"/>
    <lineage>
        <taxon>Eukaryota</taxon>
        <taxon>Fungi</taxon>
        <taxon>Fungi incertae sedis</taxon>
        <taxon>Mucoromycota</taxon>
        <taxon>Mortierellomycotina</taxon>
        <taxon>Mortierellomycetes</taxon>
        <taxon>Mortierellales</taxon>
        <taxon>Mortierellaceae</taxon>
        <taxon>Mortierella</taxon>
    </lineage>
</organism>
<comment type="caution">
    <text evidence="2">The sequence shown here is derived from an EMBL/GenBank/DDBJ whole genome shotgun (WGS) entry which is preliminary data.</text>
</comment>
<dbReference type="AlphaFoldDB" id="A0A9P6K7N8"/>
<evidence type="ECO:0000313" key="2">
    <source>
        <dbReference type="EMBL" id="KAF9550124.1"/>
    </source>
</evidence>
<feature type="region of interest" description="Disordered" evidence="1">
    <location>
        <begin position="1"/>
        <end position="70"/>
    </location>
</feature>